<keyword evidence="1" id="KW-0472">Membrane</keyword>
<feature type="transmembrane region" description="Helical" evidence="1">
    <location>
        <begin position="20"/>
        <end position="40"/>
    </location>
</feature>
<proteinExistence type="predicted"/>
<sequence length="113" mass="12437">MNSLELTMVIAVVQEMLAWAFYPLLILAVILTVALVILLIKEKGFHLKRLVQAEVVGLVGGFIGVLVLFWLTQSGLSDIGAPIDAFALLGTYAVNFFGFAVLYYTVKGWLFKN</sequence>
<evidence type="ECO:0000313" key="3">
    <source>
        <dbReference type="Proteomes" id="UP000254253"/>
    </source>
</evidence>
<dbReference type="Proteomes" id="UP000254253">
    <property type="component" value="Unassembled WGS sequence"/>
</dbReference>
<protein>
    <submittedName>
        <fullName evidence="2">Uncharacterized protein</fullName>
    </submittedName>
</protein>
<dbReference type="GeneID" id="48598650"/>
<gene>
    <name evidence="2" type="ORF">NCTC4191_00853</name>
</gene>
<accession>A0A380TX12</accession>
<feature type="transmembrane region" description="Helical" evidence="1">
    <location>
        <begin position="52"/>
        <end position="73"/>
    </location>
</feature>
<evidence type="ECO:0000256" key="1">
    <source>
        <dbReference type="SAM" id="Phobius"/>
    </source>
</evidence>
<dbReference type="EMBL" id="UFRN01000002">
    <property type="protein sequence ID" value="SUT92529.1"/>
    <property type="molecule type" value="Genomic_DNA"/>
</dbReference>
<evidence type="ECO:0000313" key="2">
    <source>
        <dbReference type="EMBL" id="SUT92529.1"/>
    </source>
</evidence>
<dbReference type="InterPro" id="IPR035308">
    <property type="entry name" value="DUF5368"/>
</dbReference>
<dbReference type="AlphaFoldDB" id="A0A380TX12"/>
<keyword evidence="3" id="KW-1185">Reference proteome</keyword>
<reference evidence="2 3" key="1">
    <citation type="submission" date="2018-06" db="EMBL/GenBank/DDBJ databases">
        <authorList>
            <consortium name="Pathogen Informatics"/>
            <person name="Doyle S."/>
        </authorList>
    </citation>
    <scope>NUCLEOTIDE SEQUENCE [LARGE SCALE GENOMIC DNA]</scope>
    <source>
        <strain evidence="2 3">NCTC4191</strain>
    </source>
</reference>
<keyword evidence="1" id="KW-1133">Transmembrane helix</keyword>
<keyword evidence="1" id="KW-0812">Transmembrane</keyword>
<feature type="transmembrane region" description="Helical" evidence="1">
    <location>
        <begin position="85"/>
        <end position="106"/>
    </location>
</feature>
<name>A0A380TX12_ACTLI</name>
<dbReference type="Pfam" id="PF17336">
    <property type="entry name" value="DUF5368"/>
    <property type="match status" value="1"/>
</dbReference>
<organism evidence="2 3">
    <name type="scientific">Actinobacillus lignieresii</name>
    <dbReference type="NCBI Taxonomy" id="720"/>
    <lineage>
        <taxon>Bacteria</taxon>
        <taxon>Pseudomonadati</taxon>
        <taxon>Pseudomonadota</taxon>
        <taxon>Gammaproteobacteria</taxon>
        <taxon>Pasteurellales</taxon>
        <taxon>Pasteurellaceae</taxon>
        <taxon>Actinobacillus</taxon>
    </lineage>
</organism>
<dbReference type="RefSeq" id="WP_005596610.1">
    <property type="nucleotide sequence ID" value="NZ_UFRN01000002.1"/>
</dbReference>